<evidence type="ECO:0000313" key="2">
    <source>
        <dbReference type="Proteomes" id="UP001386955"/>
    </source>
</evidence>
<dbReference type="Proteomes" id="UP001386955">
    <property type="component" value="Unassembled WGS sequence"/>
</dbReference>
<keyword evidence="2" id="KW-1185">Reference proteome</keyword>
<sequence length="176" mass="20090">MPIHYADLLYKHSKVLGLLDLKSNIRQKKTVEGADNIKIITGKNIVGDMILYRQHNRSKPTETFVQKAQDPSKTITFYELMLPSLVAIPWNMDSDSSESSFGASVLIFINSVLRHLHIFFNTKPDIVIARPFHSLSMVLHKKQDFLTMFTLFPGAGSEQQNCTIKQVLHDEDKDFI</sequence>
<dbReference type="AlphaFoldDB" id="A0AAN9S226"/>
<evidence type="ECO:0000313" key="1">
    <source>
        <dbReference type="EMBL" id="KAK7386334.1"/>
    </source>
</evidence>
<reference evidence="1 2" key="1">
    <citation type="submission" date="2024-01" db="EMBL/GenBank/DDBJ databases">
        <title>The genomes of 5 underutilized Papilionoideae crops provide insights into root nodulation and disease resistanc.</title>
        <authorList>
            <person name="Jiang F."/>
        </authorList>
    </citation>
    <scope>NUCLEOTIDE SEQUENCE [LARGE SCALE GENOMIC DNA]</scope>
    <source>
        <strain evidence="1">DUOXIRENSHENG_FW03</strain>
        <tissue evidence="1">Leaves</tissue>
    </source>
</reference>
<proteinExistence type="predicted"/>
<gene>
    <name evidence="1" type="ORF">VNO78_26495</name>
</gene>
<organism evidence="1 2">
    <name type="scientific">Psophocarpus tetragonolobus</name>
    <name type="common">Winged bean</name>
    <name type="synonym">Dolichos tetragonolobus</name>
    <dbReference type="NCBI Taxonomy" id="3891"/>
    <lineage>
        <taxon>Eukaryota</taxon>
        <taxon>Viridiplantae</taxon>
        <taxon>Streptophyta</taxon>
        <taxon>Embryophyta</taxon>
        <taxon>Tracheophyta</taxon>
        <taxon>Spermatophyta</taxon>
        <taxon>Magnoliopsida</taxon>
        <taxon>eudicotyledons</taxon>
        <taxon>Gunneridae</taxon>
        <taxon>Pentapetalae</taxon>
        <taxon>rosids</taxon>
        <taxon>fabids</taxon>
        <taxon>Fabales</taxon>
        <taxon>Fabaceae</taxon>
        <taxon>Papilionoideae</taxon>
        <taxon>50 kb inversion clade</taxon>
        <taxon>NPAAA clade</taxon>
        <taxon>indigoferoid/millettioid clade</taxon>
        <taxon>Phaseoleae</taxon>
        <taxon>Psophocarpus</taxon>
    </lineage>
</organism>
<comment type="caution">
    <text evidence="1">The sequence shown here is derived from an EMBL/GenBank/DDBJ whole genome shotgun (WGS) entry which is preliminary data.</text>
</comment>
<dbReference type="EMBL" id="JAYMYS010000007">
    <property type="protein sequence ID" value="KAK7386334.1"/>
    <property type="molecule type" value="Genomic_DNA"/>
</dbReference>
<accession>A0AAN9S226</accession>
<name>A0AAN9S226_PSOTE</name>
<protein>
    <submittedName>
        <fullName evidence="1">Uncharacterized protein</fullName>
    </submittedName>
</protein>